<dbReference type="InterPro" id="IPR024131">
    <property type="entry name" value="UPF0489"/>
</dbReference>
<dbReference type="PANTHER" id="PTHR13225">
    <property type="entry name" value="MISEXPRESSION SUPPRESSOR OF RAS 6"/>
    <property type="match status" value="1"/>
</dbReference>
<reference evidence="2" key="1">
    <citation type="submission" date="2021-10" db="EMBL/GenBank/DDBJ databases">
        <title>Melipona bicolor Genome sequencing and assembly.</title>
        <authorList>
            <person name="Araujo N.S."/>
            <person name="Arias M.C."/>
        </authorList>
    </citation>
    <scope>NUCLEOTIDE SEQUENCE</scope>
    <source>
        <strain evidence="2">USP_2M_L1-L4_2017</strain>
        <tissue evidence="2">Whole body</tissue>
    </source>
</reference>
<name>A0AA40FLS2_9HYME</name>
<proteinExistence type="inferred from homology"/>
<sequence length="177" mass="19913">MSARVLCQSCWFKRNGDSKDDFTAISSALRQYLPERDTPFILDVDLDFFSTKNPFKTLYSRVNLYDKLAPIYAFIRPDSTDPEDSTDIMALAHCLPSCRLPTSAFEGGYVGSSACQPSTLRVFGFQHRGCKFPSSRIQRSRCSIAIDHAKRYTGRCAASTGRPLFLGKWKLGWAMIS</sequence>
<comment type="similarity">
    <text evidence="1">Belongs to the UPF0489 family.</text>
</comment>
<dbReference type="PANTHER" id="PTHR13225:SF3">
    <property type="entry name" value="UPF0489 PROTEIN C5ORF22"/>
    <property type="match status" value="1"/>
</dbReference>
<evidence type="ECO:0000313" key="3">
    <source>
        <dbReference type="Proteomes" id="UP001177670"/>
    </source>
</evidence>
<accession>A0AA40FLS2</accession>
<evidence type="ECO:0000256" key="1">
    <source>
        <dbReference type="ARBA" id="ARBA00007099"/>
    </source>
</evidence>
<protein>
    <submittedName>
        <fullName evidence="2">Uncharacterized protein</fullName>
    </submittedName>
</protein>
<dbReference type="Proteomes" id="UP001177670">
    <property type="component" value="Unassembled WGS sequence"/>
</dbReference>
<comment type="caution">
    <text evidence="2">The sequence shown here is derived from an EMBL/GenBank/DDBJ whole genome shotgun (WGS) entry which is preliminary data.</text>
</comment>
<keyword evidence="3" id="KW-1185">Reference proteome</keyword>
<dbReference type="EMBL" id="JAHYIQ010000027">
    <property type="protein sequence ID" value="KAK1121246.1"/>
    <property type="molecule type" value="Genomic_DNA"/>
</dbReference>
<gene>
    <name evidence="2" type="ORF">K0M31_010553</name>
</gene>
<dbReference type="AlphaFoldDB" id="A0AA40FLS2"/>
<organism evidence="2 3">
    <name type="scientific">Melipona bicolor</name>
    <dbReference type="NCBI Taxonomy" id="60889"/>
    <lineage>
        <taxon>Eukaryota</taxon>
        <taxon>Metazoa</taxon>
        <taxon>Ecdysozoa</taxon>
        <taxon>Arthropoda</taxon>
        <taxon>Hexapoda</taxon>
        <taxon>Insecta</taxon>
        <taxon>Pterygota</taxon>
        <taxon>Neoptera</taxon>
        <taxon>Endopterygota</taxon>
        <taxon>Hymenoptera</taxon>
        <taxon>Apocrita</taxon>
        <taxon>Aculeata</taxon>
        <taxon>Apoidea</taxon>
        <taxon>Anthophila</taxon>
        <taxon>Apidae</taxon>
        <taxon>Melipona</taxon>
    </lineage>
</organism>
<evidence type="ECO:0000313" key="2">
    <source>
        <dbReference type="EMBL" id="KAK1121246.1"/>
    </source>
</evidence>